<dbReference type="PANTHER" id="PTHR36362">
    <property type="entry name" value="DNA-DIRECTED RNA POLYMERASE SUBUNIT BETA"/>
    <property type="match status" value="1"/>
</dbReference>
<feature type="region of interest" description="Disordered" evidence="1">
    <location>
        <begin position="81"/>
        <end position="104"/>
    </location>
</feature>
<dbReference type="Proteomes" id="UP001209878">
    <property type="component" value="Unassembled WGS sequence"/>
</dbReference>
<dbReference type="EMBL" id="JAODUO010001046">
    <property type="protein sequence ID" value="KAK2171618.1"/>
    <property type="molecule type" value="Genomic_DNA"/>
</dbReference>
<proteinExistence type="predicted"/>
<dbReference type="PANTHER" id="PTHR36362:SF1">
    <property type="entry name" value="DNA-DIRECTED RNA POLYMERASE SUBUNIT BETA"/>
    <property type="match status" value="1"/>
</dbReference>
<sequence length="370" mass="42443">MYAFGLRLKKVSCLSGLLVVACLLLYLHHNPLLTLDRLERDMEQQPTPDMWWLKIEPVNISPVNEVDKSEDELINDFKSQHSSNDEKLSMKDIEDSPEAASAKKKDGVCSKGKYELDTDDLETELIHFLDNYKVIKNKTGILVQNMAHQFAIWYIARQVRPKYVLEVGPWQHFGTWILHQAWPTAKTILVDKSKRRPVTYVDWEKNALLEHTYDSTRTDFASVDWPSMIDPHKTLVYFYDGVTHPERVAAAKAAGFKHLIFNHNSGKNGGSYFSLKLACEVLVKDTTIPLSEMTFPDAKSHKPRAITKSDIASVMNMWADIDVYFQFPSLWPQDKPSLRTILTNLDEMLPTPKTRPPYNNLCYVKLKKGG</sequence>
<organism evidence="2 3">
    <name type="scientific">Ridgeia piscesae</name>
    <name type="common">Tubeworm</name>
    <dbReference type="NCBI Taxonomy" id="27915"/>
    <lineage>
        <taxon>Eukaryota</taxon>
        <taxon>Metazoa</taxon>
        <taxon>Spiralia</taxon>
        <taxon>Lophotrochozoa</taxon>
        <taxon>Annelida</taxon>
        <taxon>Polychaeta</taxon>
        <taxon>Sedentaria</taxon>
        <taxon>Canalipalpata</taxon>
        <taxon>Sabellida</taxon>
        <taxon>Siboglinidae</taxon>
        <taxon>Ridgeia</taxon>
    </lineage>
</organism>
<reference evidence="2" key="1">
    <citation type="journal article" date="2023" name="Mol. Biol. Evol.">
        <title>Third-Generation Sequencing Reveals the Adaptive Role of the Epigenome in Three Deep-Sea Polychaetes.</title>
        <authorList>
            <person name="Perez M."/>
            <person name="Aroh O."/>
            <person name="Sun Y."/>
            <person name="Lan Y."/>
            <person name="Juniper S.K."/>
            <person name="Young C.R."/>
            <person name="Angers B."/>
            <person name="Qian P.Y."/>
        </authorList>
    </citation>
    <scope>NUCLEOTIDE SEQUENCE</scope>
    <source>
        <strain evidence="2">R07B-5</strain>
    </source>
</reference>
<dbReference type="AlphaFoldDB" id="A0AAD9KHA6"/>
<protein>
    <submittedName>
        <fullName evidence="2">Uncharacterized protein</fullName>
    </submittedName>
</protein>
<gene>
    <name evidence="2" type="ORF">NP493_1050g00032</name>
</gene>
<evidence type="ECO:0000313" key="2">
    <source>
        <dbReference type="EMBL" id="KAK2171618.1"/>
    </source>
</evidence>
<feature type="compositionally biased region" description="Basic and acidic residues" evidence="1">
    <location>
        <begin position="83"/>
        <end position="94"/>
    </location>
</feature>
<comment type="caution">
    <text evidence="2">The sequence shown here is derived from an EMBL/GenBank/DDBJ whole genome shotgun (WGS) entry which is preliminary data.</text>
</comment>
<evidence type="ECO:0000256" key="1">
    <source>
        <dbReference type="SAM" id="MobiDB-lite"/>
    </source>
</evidence>
<accession>A0AAD9KHA6</accession>
<name>A0AAD9KHA6_RIDPI</name>
<evidence type="ECO:0000313" key="3">
    <source>
        <dbReference type="Proteomes" id="UP001209878"/>
    </source>
</evidence>
<dbReference type="PROSITE" id="PS51257">
    <property type="entry name" value="PROKAR_LIPOPROTEIN"/>
    <property type="match status" value="1"/>
</dbReference>
<keyword evidence="3" id="KW-1185">Reference proteome</keyword>